<proteinExistence type="predicted"/>
<evidence type="ECO:0000256" key="1">
    <source>
        <dbReference type="ARBA" id="ARBA00001946"/>
    </source>
</evidence>
<dbReference type="PANTHER" id="PTHR11839:SF18">
    <property type="entry name" value="NUDIX HYDROLASE DOMAIN-CONTAINING PROTEIN"/>
    <property type="match status" value="1"/>
</dbReference>
<protein>
    <submittedName>
        <fullName evidence="3">ADP-sugar diphosphatase</fullName>
    </submittedName>
</protein>
<organism evidence="3 4">
    <name type="scientific">Zopfia rhizophila CBS 207.26</name>
    <dbReference type="NCBI Taxonomy" id="1314779"/>
    <lineage>
        <taxon>Eukaryota</taxon>
        <taxon>Fungi</taxon>
        <taxon>Dikarya</taxon>
        <taxon>Ascomycota</taxon>
        <taxon>Pezizomycotina</taxon>
        <taxon>Dothideomycetes</taxon>
        <taxon>Dothideomycetes incertae sedis</taxon>
        <taxon>Zopfiaceae</taxon>
        <taxon>Zopfia</taxon>
    </lineage>
</organism>
<dbReference type="GO" id="GO:0006753">
    <property type="term" value="P:nucleoside phosphate metabolic process"/>
    <property type="evidence" value="ECO:0007669"/>
    <property type="project" value="TreeGrafter"/>
</dbReference>
<dbReference type="SUPFAM" id="SSF55811">
    <property type="entry name" value="Nudix"/>
    <property type="match status" value="1"/>
</dbReference>
<gene>
    <name evidence="3" type="ORF">K469DRAFT_629027</name>
</gene>
<dbReference type="PANTHER" id="PTHR11839">
    <property type="entry name" value="UDP/ADP-SUGAR PYROPHOSPHATASE"/>
    <property type="match status" value="1"/>
</dbReference>
<dbReference type="EMBL" id="ML994627">
    <property type="protein sequence ID" value="KAF2187262.1"/>
    <property type="molecule type" value="Genomic_DNA"/>
</dbReference>
<evidence type="ECO:0000256" key="2">
    <source>
        <dbReference type="ARBA" id="ARBA00022801"/>
    </source>
</evidence>
<reference evidence="3" key="1">
    <citation type="journal article" date="2020" name="Stud. Mycol.">
        <title>101 Dothideomycetes genomes: a test case for predicting lifestyles and emergence of pathogens.</title>
        <authorList>
            <person name="Haridas S."/>
            <person name="Albert R."/>
            <person name="Binder M."/>
            <person name="Bloem J."/>
            <person name="Labutti K."/>
            <person name="Salamov A."/>
            <person name="Andreopoulos B."/>
            <person name="Baker S."/>
            <person name="Barry K."/>
            <person name="Bills G."/>
            <person name="Bluhm B."/>
            <person name="Cannon C."/>
            <person name="Castanera R."/>
            <person name="Culley D."/>
            <person name="Daum C."/>
            <person name="Ezra D."/>
            <person name="Gonzalez J."/>
            <person name="Henrissat B."/>
            <person name="Kuo A."/>
            <person name="Liang C."/>
            <person name="Lipzen A."/>
            <person name="Lutzoni F."/>
            <person name="Magnuson J."/>
            <person name="Mondo S."/>
            <person name="Nolan M."/>
            <person name="Ohm R."/>
            <person name="Pangilinan J."/>
            <person name="Park H.-J."/>
            <person name="Ramirez L."/>
            <person name="Alfaro M."/>
            <person name="Sun H."/>
            <person name="Tritt A."/>
            <person name="Yoshinaga Y."/>
            <person name="Zwiers L.-H."/>
            <person name="Turgeon B."/>
            <person name="Goodwin S."/>
            <person name="Spatafora J."/>
            <person name="Crous P."/>
            <person name="Grigoriev I."/>
        </authorList>
    </citation>
    <scope>NUCLEOTIDE SEQUENCE</scope>
    <source>
        <strain evidence="3">CBS 207.26</strain>
    </source>
</reference>
<evidence type="ECO:0000313" key="4">
    <source>
        <dbReference type="Proteomes" id="UP000800200"/>
    </source>
</evidence>
<evidence type="ECO:0000313" key="3">
    <source>
        <dbReference type="EMBL" id="KAF2187262.1"/>
    </source>
</evidence>
<name>A0A6A6E8Z5_9PEZI</name>
<keyword evidence="4" id="KW-1185">Reference proteome</keyword>
<dbReference type="GO" id="GO:0080042">
    <property type="term" value="F:ADP-glucose pyrophosphohydrolase activity"/>
    <property type="evidence" value="ECO:0007669"/>
    <property type="project" value="TreeGrafter"/>
</dbReference>
<dbReference type="Gene3D" id="3.90.79.10">
    <property type="entry name" value="Nucleoside Triphosphate Pyrophosphohydrolase"/>
    <property type="match status" value="2"/>
</dbReference>
<dbReference type="InterPro" id="IPR015797">
    <property type="entry name" value="NUDIX_hydrolase-like_dom_sf"/>
</dbReference>
<accession>A0A6A6E8Z5</accession>
<dbReference type="Proteomes" id="UP000800200">
    <property type="component" value="Unassembled WGS sequence"/>
</dbReference>
<dbReference type="GO" id="GO:0019693">
    <property type="term" value="P:ribose phosphate metabolic process"/>
    <property type="evidence" value="ECO:0007669"/>
    <property type="project" value="TreeGrafter"/>
</dbReference>
<dbReference type="GO" id="GO:0080041">
    <property type="term" value="F:ADP-ribose pyrophosphohydrolase activity"/>
    <property type="evidence" value="ECO:0007669"/>
    <property type="project" value="TreeGrafter"/>
</dbReference>
<sequence length="319" mass="35428">MSTFTLKGSDPSCTVHLTDNLTKASLENFPAFKNWIATLQHSLSLQQDKDHTFHSAPYKLRKIDVQAADWFGEKKLGFVKLQAEVTNDNEEWLPGAVFLRGGSVGMLIILQPDDVEEGTETDKHVLLTVQPRIAAGSLALAELPAGMLDDGTFSGKAAQEIFEETHLEVPENHLINMTDLALSNVTTSPFTQKGLEEVKKDGKDVKVDGKDVRLDGKDVKKDEKDIKKAGKDLREKLQNAMYPSPGACDEFIPLFLYQKRVPRSELDGWRGKLTGLRNEGEKITIKLVKLEELWKEGGRDAKALAALALYEGLKREGKT</sequence>
<dbReference type="AlphaFoldDB" id="A0A6A6E8Z5"/>
<dbReference type="OrthoDB" id="10249920at2759"/>
<comment type="cofactor">
    <cofactor evidence="1">
        <name>Mg(2+)</name>
        <dbReference type="ChEBI" id="CHEBI:18420"/>
    </cofactor>
</comment>
<keyword evidence="2" id="KW-0378">Hydrolase</keyword>